<dbReference type="PROSITE" id="PS50043">
    <property type="entry name" value="HTH_LUXR_2"/>
    <property type="match status" value="1"/>
</dbReference>
<evidence type="ECO:0000256" key="1">
    <source>
        <dbReference type="ARBA" id="ARBA00023015"/>
    </source>
</evidence>
<sequence length="910" mass="99036">MAFVIRAAEFEALRSAFSRCLHGMSRTILIEGGVGCGKSALLHAITEHAADMGATVLSVQGRSTAAHPPISLFQQLVAQVPAPPPGEGPAGATAALQFSAALPHVAENGAVVISVDDVQDIPWSELDFLLQTVSWHRSRRTLILLSHCPHLRHRDQPVKTELLRRPNAQRIHLGPLDERGVRAAVTTRVNRPHEQWIELLHHLSGGSPLLLRALLEDLRDEDMEVRPTGAETTSGPLGMYGRAVVSCLYRSGASAVELGRLISVLGDSATPELLSGMTRISPAVMDQQLEALRDSGVLDGTNFRHGSAPREILADLGTLQRNELHRRAAVVQNNAGSPTTEVARHLLAARHAAEAWQRSALRDAAETAIGQEKIRLAVRYLELALENSPNTPDRIEIYLRLALITQRISPAATEIRHLTALLSAFHSDKMPSTAYDGLADLLFSYGKIQEAFAVLRRQGAESSAADVRAGDHPSIAWLWAWYSHHTDQPQNDGQAPRLPPPDGGGAGPYGATALFQTFEGSFLFGERGDWAAAAENLLEVSTLSDSTVWSMACAIKALVIADRLETAWQWCEWLVKESATRDAPGWQAVFSLQQATVALRQGKLAAGLDCIRLVETVITERSSGYACAVETVLAATHMEMGRYDEVARVFAKPIPPAWEKSIYWLSYLCARGSFHLATNRPHSALADFLRIGKVAERTLVDHPTLVPWRLYVAEAWLHLGDEKMAARMLDEHTARDPGHGGRNHAMVLRLRARLAPPHRRVGLLFRAMDELLASGDRLEQARTLHELGAALRGLGHDSWAARARAAAAHIARNCLPDQAVARSPAPERVGRPGPAAVSAVGTPCPVGQKLLTRAEHRVAALVAKGLTNRQVAGRLHITVSTVEQHLTRIYQKLGIGQRADIGQRLKSLPA</sequence>
<dbReference type="InterPro" id="IPR000792">
    <property type="entry name" value="Tscrpt_reg_LuxR_C"/>
</dbReference>
<evidence type="ECO:0000313" key="5">
    <source>
        <dbReference type="EMBL" id="BAE93719.1"/>
    </source>
</evidence>
<dbReference type="SMART" id="SM00421">
    <property type="entry name" value="HTH_LUXR"/>
    <property type="match status" value="1"/>
</dbReference>
<proteinExistence type="predicted"/>
<dbReference type="InterPro" id="IPR016032">
    <property type="entry name" value="Sig_transdc_resp-reg_C-effctor"/>
</dbReference>
<dbReference type="PROSITE" id="PS00622">
    <property type="entry name" value="HTH_LUXR_1"/>
    <property type="match status" value="1"/>
</dbReference>
<dbReference type="Gene3D" id="1.10.10.10">
    <property type="entry name" value="Winged helix-like DNA-binding domain superfamily/Winged helix DNA-binding domain"/>
    <property type="match status" value="1"/>
</dbReference>
<dbReference type="CDD" id="cd06170">
    <property type="entry name" value="LuxR_C_like"/>
    <property type="match status" value="1"/>
</dbReference>
<dbReference type="InterPro" id="IPR027417">
    <property type="entry name" value="P-loop_NTPase"/>
</dbReference>
<dbReference type="EMBL" id="AB193609">
    <property type="protein sequence ID" value="BAE93719.1"/>
    <property type="molecule type" value="Genomic_DNA"/>
</dbReference>
<feature type="domain" description="HTH luxR-type" evidence="4">
    <location>
        <begin position="844"/>
        <end position="909"/>
    </location>
</feature>
<dbReference type="PANTHER" id="PTHR44688:SF16">
    <property type="entry name" value="DNA-BINDING TRANSCRIPTIONAL ACTIVATOR DEVR_DOSR"/>
    <property type="match status" value="1"/>
</dbReference>
<name>Q1MX84_9ACTN</name>
<dbReference type="InterPro" id="IPR041664">
    <property type="entry name" value="AAA_16"/>
</dbReference>
<dbReference type="SMR" id="Q1MX84"/>
<evidence type="ECO:0000259" key="4">
    <source>
        <dbReference type="PROSITE" id="PS50043"/>
    </source>
</evidence>
<dbReference type="Pfam" id="PF13191">
    <property type="entry name" value="AAA_16"/>
    <property type="match status" value="1"/>
</dbReference>
<protein>
    <submittedName>
        <fullName evidence="5">Putative transcriptional regulator, LuxR family</fullName>
    </submittedName>
</protein>
<dbReference type="PRINTS" id="PR00038">
    <property type="entry name" value="HTHLUXR"/>
</dbReference>
<dbReference type="InterPro" id="IPR011990">
    <property type="entry name" value="TPR-like_helical_dom_sf"/>
</dbReference>
<dbReference type="AlphaFoldDB" id="Q1MX84"/>
<dbReference type="SUPFAM" id="SSF46894">
    <property type="entry name" value="C-terminal effector domain of the bipartite response regulators"/>
    <property type="match status" value="1"/>
</dbReference>
<organism evidence="5">
    <name type="scientific">Streptomyces sp. NRRL 11266</name>
    <dbReference type="NCBI Taxonomy" id="299254"/>
    <lineage>
        <taxon>Bacteria</taxon>
        <taxon>Bacillati</taxon>
        <taxon>Actinomycetota</taxon>
        <taxon>Actinomycetes</taxon>
        <taxon>Kitasatosporales</taxon>
        <taxon>Streptomycetaceae</taxon>
        <taxon>Streptomyces</taxon>
    </lineage>
</organism>
<dbReference type="Gene3D" id="1.25.40.10">
    <property type="entry name" value="Tetratricopeptide repeat domain"/>
    <property type="match status" value="1"/>
</dbReference>
<gene>
    <name evidence="5" type="primary">tmn5</name>
</gene>
<keyword evidence="1" id="KW-0805">Transcription regulation</keyword>
<keyword evidence="2" id="KW-0238">DNA-binding</keyword>
<dbReference type="GO" id="GO:0003677">
    <property type="term" value="F:DNA binding"/>
    <property type="evidence" value="ECO:0007669"/>
    <property type="project" value="UniProtKB-KW"/>
</dbReference>
<evidence type="ECO:0000256" key="2">
    <source>
        <dbReference type="ARBA" id="ARBA00023125"/>
    </source>
</evidence>
<dbReference type="PANTHER" id="PTHR44688">
    <property type="entry name" value="DNA-BINDING TRANSCRIPTIONAL ACTIVATOR DEVR_DOSR"/>
    <property type="match status" value="1"/>
</dbReference>
<dbReference type="Pfam" id="PF00196">
    <property type="entry name" value="GerE"/>
    <property type="match status" value="1"/>
</dbReference>
<dbReference type="Gene3D" id="3.40.50.300">
    <property type="entry name" value="P-loop containing nucleotide triphosphate hydrolases"/>
    <property type="match status" value="1"/>
</dbReference>
<reference evidence="5" key="1">
    <citation type="submission" date="2004-10" db="EMBL/GenBank/DDBJ databases">
        <title>Tetronomycin biosynthetic gene cluster in Streptomyces sp.nov.</title>
        <authorList>
            <person name="Demydchuk Y.A."/>
            <person name="Leadlay P.F."/>
        </authorList>
    </citation>
    <scope>NUCLEOTIDE SEQUENCE</scope>
    <source>
        <strain evidence="5">NRRL 11266</strain>
    </source>
</reference>
<dbReference type="InterPro" id="IPR036388">
    <property type="entry name" value="WH-like_DNA-bd_sf"/>
</dbReference>
<accession>Q1MX84</accession>
<dbReference type="SUPFAM" id="SSF52540">
    <property type="entry name" value="P-loop containing nucleoside triphosphate hydrolases"/>
    <property type="match status" value="1"/>
</dbReference>
<evidence type="ECO:0000256" key="3">
    <source>
        <dbReference type="ARBA" id="ARBA00023163"/>
    </source>
</evidence>
<keyword evidence="3" id="KW-0804">Transcription</keyword>
<dbReference type="GO" id="GO:0006355">
    <property type="term" value="P:regulation of DNA-templated transcription"/>
    <property type="evidence" value="ECO:0007669"/>
    <property type="project" value="InterPro"/>
</dbReference>
<dbReference type="SUPFAM" id="SSF48452">
    <property type="entry name" value="TPR-like"/>
    <property type="match status" value="1"/>
</dbReference>